<organism evidence="2 3">
    <name type="scientific">Shewanella algicola</name>
    <dbReference type="NCBI Taxonomy" id="640633"/>
    <lineage>
        <taxon>Bacteria</taxon>
        <taxon>Pseudomonadati</taxon>
        <taxon>Pseudomonadota</taxon>
        <taxon>Gammaproteobacteria</taxon>
        <taxon>Alteromonadales</taxon>
        <taxon>Shewanellaceae</taxon>
        <taxon>Shewanella</taxon>
    </lineage>
</organism>
<evidence type="ECO:0000313" key="3">
    <source>
        <dbReference type="Proteomes" id="UP001139408"/>
    </source>
</evidence>
<dbReference type="AlphaFoldDB" id="A0A9X2CFT3"/>
<feature type="domain" description="Integrase catalytic" evidence="1">
    <location>
        <begin position="209"/>
        <end position="417"/>
    </location>
</feature>
<dbReference type="InterPro" id="IPR036397">
    <property type="entry name" value="RNaseH_sf"/>
</dbReference>
<accession>A0A9X2CFT3</accession>
<dbReference type="GO" id="GO:0015074">
    <property type="term" value="P:DNA integration"/>
    <property type="evidence" value="ECO:0007669"/>
    <property type="project" value="InterPro"/>
</dbReference>
<protein>
    <submittedName>
        <fullName evidence="2">Mu transposase C-terminal domain-containing protein</fullName>
    </submittedName>
</protein>
<comment type="caution">
    <text evidence="2">The sequence shown here is derived from an EMBL/GenBank/DDBJ whole genome shotgun (WGS) entry which is preliminary data.</text>
</comment>
<dbReference type="Proteomes" id="UP001139408">
    <property type="component" value="Unassembled WGS sequence"/>
</dbReference>
<name>A0A9X2CFT3_9GAMM</name>
<dbReference type="Pfam" id="PF09299">
    <property type="entry name" value="Mu-transpos_C"/>
    <property type="match status" value="1"/>
</dbReference>
<dbReference type="EMBL" id="JAKILJ010000079">
    <property type="protein sequence ID" value="MCL1107697.1"/>
    <property type="molecule type" value="Genomic_DNA"/>
</dbReference>
<gene>
    <name evidence="2" type="ORF">L2749_21070</name>
</gene>
<dbReference type="Gene3D" id="3.30.420.10">
    <property type="entry name" value="Ribonuclease H-like superfamily/Ribonuclease H"/>
    <property type="match status" value="1"/>
</dbReference>
<sequence length="619" mass="70910">MGEDTDLFGDEIDEFDSELFSVKGDIEVAISINASKSLEMYDQAVQYETNKRLHYIRFIEKHIDGGWTQKNIDPLLAQMASYDNNPKPKWRAIAAWYSKYRKSNFCITSLIPSHEKKGNRALKNTSGDFYFNKALEDKYLRKERPSVATAYRYYCDLIQFENSRLVSGTITPLSYTGFNARIKSLEPYDVDLARFGRSYVQKKYKLGDKFAEPTSVMERVEIDHTVLDYTVLMEDNQTVIGRPTITALVDCYSSCVVGFYVSFNEPSHLSIRAALVNTMLSKDELIDCFSNISADWPCHGKIELLVVDNGVEFWGDSLESACKELGINTSYNPVGKPWKKPKVERFFRTLNTKFLDSLPGKNFRSVEAKGDYQPDKEAALSFSLFNELLHKWIIEVYNQEADDRKTRVPIVKWYEGASVYPPIEYTGDAQELLRVKLGVLETRSITKDGIQFMHLRYDSPELLEYRKYTPVASKRGLKADIKIDPHDLSYIYVFLEEQERYLKVPAKDPDGYTTGLTLTQHKVNIKNRRKSVIDSQDLMSLAQSRLEIEQMVSQALANKLKQKGMKKLAKYQGIDSNSIHSTVPVKTSQALPIVKASTNDNDNDDIDTFDWNSDDIEAF</sequence>
<dbReference type="GO" id="GO:0003676">
    <property type="term" value="F:nucleic acid binding"/>
    <property type="evidence" value="ECO:0007669"/>
    <property type="project" value="InterPro"/>
</dbReference>
<evidence type="ECO:0000259" key="1">
    <source>
        <dbReference type="PROSITE" id="PS50994"/>
    </source>
</evidence>
<dbReference type="InterPro" id="IPR001584">
    <property type="entry name" value="Integrase_cat-core"/>
</dbReference>
<dbReference type="InterPro" id="IPR015378">
    <property type="entry name" value="Transposase-like_Mu_C"/>
</dbReference>
<dbReference type="InterPro" id="IPR012337">
    <property type="entry name" value="RNaseH-like_sf"/>
</dbReference>
<proteinExistence type="predicted"/>
<keyword evidence="3" id="KW-1185">Reference proteome</keyword>
<dbReference type="PROSITE" id="PS50994">
    <property type="entry name" value="INTEGRASE"/>
    <property type="match status" value="1"/>
</dbReference>
<dbReference type="SUPFAM" id="SSF53098">
    <property type="entry name" value="Ribonuclease H-like"/>
    <property type="match status" value="1"/>
</dbReference>
<reference evidence="2" key="1">
    <citation type="submission" date="2022-01" db="EMBL/GenBank/DDBJ databases">
        <title>Whole genome-based taxonomy of the Shewanellaceae.</title>
        <authorList>
            <person name="Martin-Rodriguez A.J."/>
        </authorList>
    </citation>
    <scope>NUCLEOTIDE SEQUENCE</scope>
    <source>
        <strain evidence="2">DSM 23803</strain>
    </source>
</reference>
<evidence type="ECO:0000313" key="2">
    <source>
        <dbReference type="EMBL" id="MCL1107697.1"/>
    </source>
</evidence>
<dbReference type="RefSeq" id="WP_188927129.1">
    <property type="nucleotide sequence ID" value="NZ_BMQI01000081.1"/>
</dbReference>